<evidence type="ECO:0008006" key="4">
    <source>
        <dbReference type="Google" id="ProtNLM"/>
    </source>
</evidence>
<dbReference type="RefSeq" id="WP_219000310.1">
    <property type="nucleotide sequence ID" value="NZ_CP079194.1"/>
</dbReference>
<dbReference type="EMBL" id="CP079194">
    <property type="protein sequence ID" value="QXT38113.1"/>
    <property type="molecule type" value="Genomic_DNA"/>
</dbReference>
<feature type="signal peptide" evidence="1">
    <location>
        <begin position="1"/>
        <end position="21"/>
    </location>
</feature>
<feature type="chain" id="PRO_5034438013" description="von Hippel-Lindau disease tumour suppressor beta domain-containing protein" evidence="1">
    <location>
        <begin position="22"/>
        <end position="290"/>
    </location>
</feature>
<accession>A0A8F6TTC4</accession>
<gene>
    <name evidence="2" type="ORF">KYE46_09080</name>
</gene>
<keyword evidence="1" id="KW-0732">Signal</keyword>
<organism evidence="2 3">
    <name type="scientific">Gymnodinialimonas ceratoperidinii</name>
    <dbReference type="NCBI Taxonomy" id="2856823"/>
    <lineage>
        <taxon>Bacteria</taxon>
        <taxon>Pseudomonadati</taxon>
        <taxon>Pseudomonadota</taxon>
        <taxon>Alphaproteobacteria</taxon>
        <taxon>Rhodobacterales</taxon>
        <taxon>Paracoccaceae</taxon>
        <taxon>Gymnodinialimonas</taxon>
    </lineage>
</organism>
<dbReference type="KEGG" id="gce:KYE46_09080"/>
<evidence type="ECO:0000313" key="3">
    <source>
        <dbReference type="Proteomes" id="UP000825009"/>
    </source>
</evidence>
<protein>
    <recommendedName>
        <fullName evidence="4">von Hippel-Lindau disease tumour suppressor beta domain-containing protein</fullName>
    </recommendedName>
</protein>
<evidence type="ECO:0000313" key="2">
    <source>
        <dbReference type="EMBL" id="QXT38113.1"/>
    </source>
</evidence>
<sequence>MRHFLAAAALAALNLPLAVSAQQGGLTPDVGPAISGHDWARYTEVSDNVFETNVSLMYAVPETDDVIIAGQCFIGAQGPLISLSVSADISGMSDGDAATMLIRSADGREAQVEGSVVGTMAEVGISGVDLTLRASDPAWLVIAGSETVSFERVGSSGGYTITGNGPDTIGPFLADCDGIGDLTPESGSRPTAPSVTQSAYLSCDNFGRVASQNTNQSTVITFHNQSGAYRALLWIDGNGNPVEMGGMNAGEQISFDTDLGHVWMATDGPGNCFELIQPVAGEAGYVLTAQ</sequence>
<dbReference type="AlphaFoldDB" id="A0A8F6TTC4"/>
<evidence type="ECO:0000256" key="1">
    <source>
        <dbReference type="SAM" id="SignalP"/>
    </source>
</evidence>
<name>A0A8F6TTC4_9RHOB</name>
<proteinExistence type="predicted"/>
<keyword evidence="3" id="KW-1185">Reference proteome</keyword>
<reference evidence="2 3" key="1">
    <citation type="submission" date="2021-07" db="EMBL/GenBank/DDBJ databases">
        <title>A novel Jannaschia species isolated from marine dinoflagellate Ceratoperidinium margalefii.</title>
        <authorList>
            <person name="Jiang Y."/>
            <person name="Li Z."/>
        </authorList>
    </citation>
    <scope>NUCLEOTIDE SEQUENCE [LARGE SCALE GENOMIC DNA]</scope>
    <source>
        <strain evidence="2 3">J12C1-MA-4</strain>
    </source>
</reference>
<dbReference type="Proteomes" id="UP000825009">
    <property type="component" value="Chromosome"/>
</dbReference>